<accession>A0ABW0VPG7</accession>
<evidence type="ECO:0000313" key="3">
    <source>
        <dbReference type="Proteomes" id="UP001596047"/>
    </source>
</evidence>
<gene>
    <name evidence="2" type="ORF">ACFPYJ_00590</name>
</gene>
<comment type="caution">
    <text evidence="2">The sequence shown here is derived from an EMBL/GenBank/DDBJ whole genome shotgun (WGS) entry which is preliminary data.</text>
</comment>
<name>A0ABW0VPG7_9BACL</name>
<sequence length="60" mass="7146">MEVQNQRVMIGVNEIMMKMGIGRDRAYEIIKKGEFKTIKVGRRYLVHEQTFEKWLKGTTE</sequence>
<dbReference type="InterPro" id="IPR010093">
    <property type="entry name" value="SinI_DNA-bd"/>
</dbReference>
<dbReference type="EMBL" id="JBHSOW010000005">
    <property type="protein sequence ID" value="MFC5647646.1"/>
    <property type="molecule type" value="Genomic_DNA"/>
</dbReference>
<proteinExistence type="predicted"/>
<evidence type="ECO:0000259" key="1">
    <source>
        <dbReference type="Pfam" id="PF12728"/>
    </source>
</evidence>
<protein>
    <submittedName>
        <fullName evidence="2">Helix-turn-helix domain-containing protein</fullName>
    </submittedName>
</protein>
<keyword evidence="3" id="KW-1185">Reference proteome</keyword>
<evidence type="ECO:0000313" key="2">
    <source>
        <dbReference type="EMBL" id="MFC5647646.1"/>
    </source>
</evidence>
<dbReference type="NCBIfam" id="TIGR01764">
    <property type="entry name" value="excise"/>
    <property type="match status" value="1"/>
</dbReference>
<dbReference type="Proteomes" id="UP001596047">
    <property type="component" value="Unassembled WGS sequence"/>
</dbReference>
<reference evidence="3" key="1">
    <citation type="journal article" date="2019" name="Int. J. Syst. Evol. Microbiol.">
        <title>The Global Catalogue of Microorganisms (GCM) 10K type strain sequencing project: providing services to taxonomists for standard genome sequencing and annotation.</title>
        <authorList>
            <consortium name="The Broad Institute Genomics Platform"/>
            <consortium name="The Broad Institute Genome Sequencing Center for Infectious Disease"/>
            <person name="Wu L."/>
            <person name="Ma J."/>
        </authorList>
    </citation>
    <scope>NUCLEOTIDE SEQUENCE [LARGE SCALE GENOMIC DNA]</scope>
    <source>
        <strain evidence="3">CGMCC 1.3240</strain>
    </source>
</reference>
<dbReference type="InterPro" id="IPR041657">
    <property type="entry name" value="HTH_17"/>
</dbReference>
<dbReference type="Pfam" id="PF12728">
    <property type="entry name" value="HTH_17"/>
    <property type="match status" value="1"/>
</dbReference>
<organism evidence="2 3">
    <name type="scientific">Paenibacillus solisilvae</name>
    <dbReference type="NCBI Taxonomy" id="2486751"/>
    <lineage>
        <taxon>Bacteria</taxon>
        <taxon>Bacillati</taxon>
        <taxon>Bacillota</taxon>
        <taxon>Bacilli</taxon>
        <taxon>Bacillales</taxon>
        <taxon>Paenibacillaceae</taxon>
        <taxon>Paenibacillus</taxon>
    </lineage>
</organism>
<dbReference type="RefSeq" id="WP_379186094.1">
    <property type="nucleotide sequence ID" value="NZ_JBHSOW010000005.1"/>
</dbReference>
<feature type="domain" description="Helix-turn-helix" evidence="1">
    <location>
        <begin position="12"/>
        <end position="57"/>
    </location>
</feature>